<name>A0A9D1GG23_9BACT</name>
<evidence type="ECO:0000256" key="3">
    <source>
        <dbReference type="ARBA" id="ARBA00005201"/>
    </source>
</evidence>
<evidence type="ECO:0000256" key="1">
    <source>
        <dbReference type="ARBA" id="ARBA00002121"/>
    </source>
</evidence>
<dbReference type="CDD" id="cd02064">
    <property type="entry name" value="FAD_synthetase_N"/>
    <property type="match status" value="1"/>
</dbReference>
<evidence type="ECO:0000256" key="10">
    <source>
        <dbReference type="ARBA" id="ARBA00022827"/>
    </source>
</evidence>
<protein>
    <recommendedName>
        <fullName evidence="15">Riboflavin biosynthesis protein</fullName>
    </recommendedName>
    <domain>
        <recommendedName>
            <fullName evidence="15">Riboflavin kinase</fullName>
            <ecNumber evidence="15">2.7.1.26</ecNumber>
        </recommendedName>
        <alternativeName>
            <fullName evidence="15">Flavokinase</fullName>
        </alternativeName>
    </domain>
    <domain>
        <recommendedName>
            <fullName evidence="15">FMN adenylyltransferase</fullName>
            <ecNumber evidence="15">2.7.7.2</ecNumber>
        </recommendedName>
        <alternativeName>
            <fullName evidence="15">FAD pyrophosphorylase</fullName>
        </alternativeName>
        <alternativeName>
            <fullName evidence="15">FAD synthase</fullName>
        </alternativeName>
    </domain>
</protein>
<evidence type="ECO:0000256" key="13">
    <source>
        <dbReference type="ARBA" id="ARBA00047880"/>
    </source>
</evidence>
<dbReference type="Pfam" id="PF01687">
    <property type="entry name" value="Flavokinase"/>
    <property type="match status" value="1"/>
</dbReference>
<evidence type="ECO:0000256" key="6">
    <source>
        <dbReference type="ARBA" id="ARBA00022679"/>
    </source>
</evidence>
<comment type="catalytic activity">
    <reaction evidence="14 15">
        <text>FMN + ATP + H(+) = FAD + diphosphate</text>
        <dbReference type="Rhea" id="RHEA:17237"/>
        <dbReference type="ChEBI" id="CHEBI:15378"/>
        <dbReference type="ChEBI" id="CHEBI:30616"/>
        <dbReference type="ChEBI" id="CHEBI:33019"/>
        <dbReference type="ChEBI" id="CHEBI:57692"/>
        <dbReference type="ChEBI" id="CHEBI:58210"/>
        <dbReference type="EC" id="2.7.7.2"/>
    </reaction>
</comment>
<organism evidence="17 18">
    <name type="scientific">Candidatus Caccoplasma intestinavium</name>
    <dbReference type="NCBI Taxonomy" id="2840716"/>
    <lineage>
        <taxon>Bacteria</taxon>
        <taxon>Pseudomonadati</taxon>
        <taxon>Bacteroidota</taxon>
        <taxon>Bacteroidia</taxon>
        <taxon>Bacteroidales</taxon>
        <taxon>Bacteroidaceae</taxon>
        <taxon>Bacteroidaceae incertae sedis</taxon>
        <taxon>Candidatus Caccoplasma</taxon>
    </lineage>
</organism>
<comment type="catalytic activity">
    <reaction evidence="13 15">
        <text>riboflavin + ATP = FMN + ADP + H(+)</text>
        <dbReference type="Rhea" id="RHEA:14357"/>
        <dbReference type="ChEBI" id="CHEBI:15378"/>
        <dbReference type="ChEBI" id="CHEBI:30616"/>
        <dbReference type="ChEBI" id="CHEBI:57986"/>
        <dbReference type="ChEBI" id="CHEBI:58210"/>
        <dbReference type="ChEBI" id="CHEBI:456216"/>
        <dbReference type="EC" id="2.7.1.26"/>
    </reaction>
</comment>
<evidence type="ECO:0000256" key="5">
    <source>
        <dbReference type="ARBA" id="ARBA00022643"/>
    </source>
</evidence>
<keyword evidence="5 15" id="KW-0288">FMN</keyword>
<dbReference type="GO" id="GO:0006747">
    <property type="term" value="P:FAD biosynthetic process"/>
    <property type="evidence" value="ECO:0007669"/>
    <property type="project" value="UniProtKB-UniRule"/>
</dbReference>
<keyword evidence="9 15" id="KW-0418">Kinase</keyword>
<evidence type="ECO:0000256" key="7">
    <source>
        <dbReference type="ARBA" id="ARBA00022695"/>
    </source>
</evidence>
<keyword evidence="4 15" id="KW-0285">Flavoprotein</keyword>
<evidence type="ECO:0000256" key="14">
    <source>
        <dbReference type="ARBA" id="ARBA00049494"/>
    </source>
</evidence>
<dbReference type="InterPro" id="IPR015864">
    <property type="entry name" value="FAD_synthase"/>
</dbReference>
<dbReference type="InterPro" id="IPR014729">
    <property type="entry name" value="Rossmann-like_a/b/a_fold"/>
</dbReference>
<dbReference type="InterPro" id="IPR015865">
    <property type="entry name" value="Riboflavin_kinase_bac/euk"/>
</dbReference>
<dbReference type="InterPro" id="IPR023468">
    <property type="entry name" value="Riboflavin_kinase"/>
</dbReference>
<evidence type="ECO:0000256" key="11">
    <source>
        <dbReference type="ARBA" id="ARBA00022840"/>
    </source>
</evidence>
<dbReference type="GO" id="GO:0003919">
    <property type="term" value="F:FMN adenylyltransferase activity"/>
    <property type="evidence" value="ECO:0007669"/>
    <property type="project" value="UniProtKB-UniRule"/>
</dbReference>
<dbReference type="SUPFAM" id="SSF82114">
    <property type="entry name" value="Riboflavin kinase-like"/>
    <property type="match status" value="1"/>
</dbReference>
<comment type="function">
    <text evidence="1">Catalyzes the phosphorylation of riboflavin to FMN followed by the adenylation of FMN to FAD.</text>
</comment>
<dbReference type="NCBIfam" id="TIGR00083">
    <property type="entry name" value="ribF"/>
    <property type="match status" value="1"/>
</dbReference>
<keyword evidence="7 15" id="KW-0548">Nucleotidyltransferase</keyword>
<evidence type="ECO:0000256" key="12">
    <source>
        <dbReference type="ARBA" id="ARBA00023268"/>
    </source>
</evidence>
<dbReference type="EMBL" id="DVKT01000074">
    <property type="protein sequence ID" value="HIT40368.1"/>
    <property type="molecule type" value="Genomic_DNA"/>
</dbReference>
<dbReference type="GO" id="GO:0008531">
    <property type="term" value="F:riboflavin kinase activity"/>
    <property type="evidence" value="ECO:0007669"/>
    <property type="project" value="UniProtKB-UniRule"/>
</dbReference>
<dbReference type="GO" id="GO:0009231">
    <property type="term" value="P:riboflavin biosynthetic process"/>
    <property type="evidence" value="ECO:0007669"/>
    <property type="project" value="InterPro"/>
</dbReference>
<comment type="caution">
    <text evidence="17">The sequence shown here is derived from an EMBL/GenBank/DDBJ whole genome shotgun (WGS) entry which is preliminary data.</text>
</comment>
<dbReference type="SMART" id="SM00904">
    <property type="entry name" value="Flavokinase"/>
    <property type="match status" value="1"/>
</dbReference>
<evidence type="ECO:0000256" key="9">
    <source>
        <dbReference type="ARBA" id="ARBA00022777"/>
    </source>
</evidence>
<dbReference type="FunFam" id="3.40.50.620:FF:000021">
    <property type="entry name" value="Riboflavin biosynthesis protein"/>
    <property type="match status" value="1"/>
</dbReference>
<evidence type="ECO:0000256" key="4">
    <source>
        <dbReference type="ARBA" id="ARBA00022630"/>
    </source>
</evidence>
<dbReference type="EC" id="2.7.1.26" evidence="15"/>
<feature type="domain" description="Riboflavin kinase" evidence="16">
    <location>
        <begin position="179"/>
        <end position="307"/>
    </location>
</feature>
<dbReference type="PIRSF" id="PIRSF004491">
    <property type="entry name" value="FAD_Synth"/>
    <property type="match status" value="1"/>
</dbReference>
<reference evidence="17" key="1">
    <citation type="submission" date="2020-10" db="EMBL/GenBank/DDBJ databases">
        <authorList>
            <person name="Gilroy R."/>
        </authorList>
    </citation>
    <scope>NUCLEOTIDE SEQUENCE</scope>
    <source>
        <strain evidence="17">21143</strain>
    </source>
</reference>
<dbReference type="AlphaFoldDB" id="A0A9D1GG23"/>
<comment type="pathway">
    <text evidence="2 15">Cofactor biosynthesis; FAD biosynthesis; FAD from FMN: step 1/1.</text>
</comment>
<dbReference type="Gene3D" id="2.40.30.30">
    <property type="entry name" value="Riboflavin kinase-like"/>
    <property type="match status" value="1"/>
</dbReference>
<gene>
    <name evidence="17" type="ORF">IAD06_10110</name>
</gene>
<keyword evidence="11 15" id="KW-0067">ATP-binding</keyword>
<dbReference type="InterPro" id="IPR002606">
    <property type="entry name" value="Riboflavin_kinase_bac"/>
</dbReference>
<dbReference type="InterPro" id="IPR023465">
    <property type="entry name" value="Riboflavin_kinase_dom_sf"/>
</dbReference>
<keyword evidence="8 15" id="KW-0547">Nucleotide-binding</keyword>
<keyword evidence="12" id="KW-0511">Multifunctional enzyme</keyword>
<dbReference type="EC" id="2.7.7.2" evidence="15"/>
<evidence type="ECO:0000256" key="15">
    <source>
        <dbReference type="PIRNR" id="PIRNR004491"/>
    </source>
</evidence>
<dbReference type="Gene3D" id="3.40.50.620">
    <property type="entry name" value="HUPs"/>
    <property type="match status" value="1"/>
</dbReference>
<dbReference type="Pfam" id="PF06574">
    <property type="entry name" value="FAD_syn"/>
    <property type="match status" value="1"/>
</dbReference>
<proteinExistence type="inferred from homology"/>
<reference evidence="17" key="2">
    <citation type="journal article" date="2021" name="PeerJ">
        <title>Extensive microbial diversity within the chicken gut microbiome revealed by metagenomics and culture.</title>
        <authorList>
            <person name="Gilroy R."/>
            <person name="Ravi A."/>
            <person name="Getino M."/>
            <person name="Pursley I."/>
            <person name="Horton D.L."/>
            <person name="Alikhan N.F."/>
            <person name="Baker D."/>
            <person name="Gharbi K."/>
            <person name="Hall N."/>
            <person name="Watson M."/>
            <person name="Adriaenssens E.M."/>
            <person name="Foster-Nyarko E."/>
            <person name="Jarju S."/>
            <person name="Secka A."/>
            <person name="Antonio M."/>
            <person name="Oren A."/>
            <person name="Chaudhuri R.R."/>
            <person name="La Ragione R."/>
            <person name="Hildebrand F."/>
            <person name="Pallen M.J."/>
        </authorList>
    </citation>
    <scope>NUCLEOTIDE SEQUENCE</scope>
    <source>
        <strain evidence="17">21143</strain>
    </source>
</reference>
<dbReference type="SUPFAM" id="SSF52374">
    <property type="entry name" value="Nucleotidylyl transferase"/>
    <property type="match status" value="1"/>
</dbReference>
<dbReference type="PANTHER" id="PTHR22749">
    <property type="entry name" value="RIBOFLAVIN KINASE/FMN ADENYLYLTRANSFERASE"/>
    <property type="match status" value="1"/>
</dbReference>
<dbReference type="Proteomes" id="UP000886722">
    <property type="component" value="Unassembled WGS sequence"/>
</dbReference>
<evidence type="ECO:0000256" key="2">
    <source>
        <dbReference type="ARBA" id="ARBA00004726"/>
    </source>
</evidence>
<comment type="pathway">
    <text evidence="3 15">Cofactor biosynthesis; FMN biosynthesis; FMN from riboflavin (ATP route): step 1/1.</text>
</comment>
<accession>A0A9D1GG23</accession>
<evidence type="ECO:0000256" key="8">
    <source>
        <dbReference type="ARBA" id="ARBA00022741"/>
    </source>
</evidence>
<evidence type="ECO:0000259" key="16">
    <source>
        <dbReference type="SMART" id="SM00904"/>
    </source>
</evidence>
<evidence type="ECO:0000313" key="17">
    <source>
        <dbReference type="EMBL" id="HIT40368.1"/>
    </source>
</evidence>
<dbReference type="NCBIfam" id="NF004162">
    <property type="entry name" value="PRK05627.1-5"/>
    <property type="match status" value="1"/>
</dbReference>
<keyword evidence="6 15" id="KW-0808">Transferase</keyword>
<keyword evidence="10 15" id="KW-0274">FAD</keyword>
<sequence>MQILDNSRHLSSKGMVATIGFFDGVHSGHKSLIADVLKIAIQNGLTSGIITFKNHPKTVLSGKAMQLITSTKERLRRLAATGTDYCILLDFTPQMAQMSAHDFIAFLHDNYNIRHLVVGYDHRFGHNINETYDDYCRYGKELGVTISRSGACMPEGHKVSSSIIRRLLGEGRVHDAALLLSYDYEIEGHVVAGHQLGRRIGFPTANISCDFPEKIIPANGVYAVRVYLEDNIERCGMLNIGTRPTVNGEDHARTVEVHIFDFDKSIYNQHIRVEFVAYLRSERRMADLDALRYQLSLDKESAQGLLI</sequence>
<dbReference type="GO" id="GO:0005524">
    <property type="term" value="F:ATP binding"/>
    <property type="evidence" value="ECO:0007669"/>
    <property type="project" value="UniProtKB-UniRule"/>
</dbReference>
<dbReference type="PANTHER" id="PTHR22749:SF6">
    <property type="entry name" value="RIBOFLAVIN KINASE"/>
    <property type="match status" value="1"/>
</dbReference>
<dbReference type="GO" id="GO:0009398">
    <property type="term" value="P:FMN biosynthetic process"/>
    <property type="evidence" value="ECO:0007669"/>
    <property type="project" value="UniProtKB-UniRule"/>
</dbReference>
<comment type="similarity">
    <text evidence="15">Belongs to the ribF family.</text>
</comment>
<evidence type="ECO:0000313" key="18">
    <source>
        <dbReference type="Proteomes" id="UP000886722"/>
    </source>
</evidence>